<sequence length="183" mass="20988">MNRLKLWYNVIVSKDLIYKLNSNSVFQIDRLNKLVLTCNTNDAVEDSKNVVFTFILLELLANQKPKIVRAKKSVATFKLRKSIPLGGKVTLRNNKMYGWIDLFIFVIQPKLSEVTSICFNLKEKTRVLALGIPKILNFPQLMQESHSFRKDFGLTLTIESKKKQKLSTILLVNGFQLPSSNKV</sequence>
<dbReference type="InterPro" id="IPR031309">
    <property type="entry name" value="Ribosomal_uL5_C"/>
</dbReference>
<dbReference type="EMBL" id="MK292549">
    <property type="protein sequence ID" value="QIC54976.1"/>
    <property type="molecule type" value="Genomic_DNA"/>
</dbReference>
<dbReference type="AlphaFoldDB" id="A0A6C0X9U3"/>
<dbReference type="GO" id="GO:0003735">
    <property type="term" value="F:structural constituent of ribosome"/>
    <property type="evidence" value="ECO:0007669"/>
    <property type="project" value="InterPro"/>
</dbReference>
<feature type="domain" description="Large ribosomal subunit protein uL5 C-terminal" evidence="6">
    <location>
        <begin position="84"/>
        <end position="178"/>
    </location>
</feature>
<accession>A0A6C0X9U3</accession>
<evidence type="ECO:0000256" key="3">
    <source>
        <dbReference type="ARBA" id="ARBA00023274"/>
    </source>
</evidence>
<organism evidence="7">
    <name type="scientific">Baffinella frigidus</name>
    <dbReference type="NCBI Taxonomy" id="2571260"/>
    <lineage>
        <taxon>Eukaryota</taxon>
        <taxon>Cryptophyceae</taxon>
        <taxon>Cryptomonadales</taxon>
        <taxon>Baffinellaceae</taxon>
        <taxon>Baffinella</taxon>
    </lineage>
</organism>
<geneLocation type="mitochondrion" evidence="7"/>
<reference evidence="7" key="2">
    <citation type="journal article" date="2019" name="Mitochondrial DNA Part B Resour">
        <title>The complete mitochondrial genome of a marine microalgae Cryptophyceae sp. CCMP2293.</title>
        <authorList>
            <person name="Hu S."/>
            <person name="Xu Y."/>
            <person name="Xu B."/>
            <person name="Li F."/>
        </authorList>
    </citation>
    <scope>NUCLEOTIDE SEQUENCE</scope>
</reference>
<evidence type="ECO:0000256" key="2">
    <source>
        <dbReference type="ARBA" id="ARBA00022980"/>
    </source>
</evidence>
<dbReference type="GO" id="GO:0005840">
    <property type="term" value="C:ribosome"/>
    <property type="evidence" value="ECO:0007669"/>
    <property type="project" value="UniProtKB-KW"/>
</dbReference>
<evidence type="ECO:0000256" key="1">
    <source>
        <dbReference type="ARBA" id="ARBA00008553"/>
    </source>
</evidence>
<dbReference type="Gene3D" id="3.30.1440.10">
    <property type="match status" value="1"/>
</dbReference>
<keyword evidence="7" id="KW-0496">Mitochondrion</keyword>
<proteinExistence type="inferred from homology"/>
<dbReference type="SUPFAM" id="SSF55282">
    <property type="entry name" value="RL5-like"/>
    <property type="match status" value="1"/>
</dbReference>
<feature type="domain" description="Large ribosomal subunit protein uL5 N-terminal" evidence="5">
    <location>
        <begin position="25"/>
        <end position="80"/>
    </location>
</feature>
<evidence type="ECO:0000259" key="6">
    <source>
        <dbReference type="Pfam" id="PF00673"/>
    </source>
</evidence>
<dbReference type="GO" id="GO:0006412">
    <property type="term" value="P:translation"/>
    <property type="evidence" value="ECO:0007669"/>
    <property type="project" value="InterPro"/>
</dbReference>
<name>A0A6C0X9U3_9CRYP</name>
<dbReference type="PIRSF" id="PIRSF002161">
    <property type="entry name" value="Ribosomal_L5"/>
    <property type="match status" value="1"/>
</dbReference>
<reference evidence="7" key="1">
    <citation type="submission" date="2018-12" db="EMBL/GenBank/DDBJ databases">
        <authorList>
            <person name="hu s."/>
            <person name="Xu Y."/>
            <person name="Xu B."/>
            <person name="Li F."/>
        </authorList>
    </citation>
    <scope>NUCLEOTIDE SEQUENCE</scope>
</reference>
<dbReference type="GO" id="GO:1990904">
    <property type="term" value="C:ribonucleoprotein complex"/>
    <property type="evidence" value="ECO:0007669"/>
    <property type="project" value="UniProtKB-KW"/>
</dbReference>
<dbReference type="Pfam" id="PF00673">
    <property type="entry name" value="Ribosomal_L5_C"/>
    <property type="match status" value="1"/>
</dbReference>
<keyword evidence="3 4" id="KW-0687">Ribonucleoprotein</keyword>
<keyword evidence="2 4" id="KW-0689">Ribosomal protein</keyword>
<protein>
    <submittedName>
        <fullName evidence="7">Ribosomal protein L5</fullName>
    </submittedName>
</protein>
<dbReference type="InterPro" id="IPR002132">
    <property type="entry name" value="Ribosomal_uL5"/>
</dbReference>
<evidence type="ECO:0000313" key="7">
    <source>
        <dbReference type="EMBL" id="QIC54976.1"/>
    </source>
</evidence>
<evidence type="ECO:0000256" key="4">
    <source>
        <dbReference type="RuleBase" id="RU003930"/>
    </source>
</evidence>
<gene>
    <name evidence="7" type="primary">rpl5</name>
</gene>
<dbReference type="Pfam" id="PF00281">
    <property type="entry name" value="Ribosomal_L5"/>
    <property type="match status" value="1"/>
</dbReference>
<dbReference type="InterPro" id="IPR031310">
    <property type="entry name" value="Ribosomal_uL5_N"/>
</dbReference>
<dbReference type="InterPro" id="IPR022803">
    <property type="entry name" value="Ribosomal_uL5_dom_sf"/>
</dbReference>
<dbReference type="PANTHER" id="PTHR11994">
    <property type="entry name" value="60S RIBOSOMAL PROTEIN L11-RELATED"/>
    <property type="match status" value="1"/>
</dbReference>
<comment type="similarity">
    <text evidence="1 4">Belongs to the universal ribosomal protein uL5 family.</text>
</comment>
<evidence type="ECO:0000259" key="5">
    <source>
        <dbReference type="Pfam" id="PF00281"/>
    </source>
</evidence>